<proteinExistence type="predicted"/>
<feature type="domain" description="Sulfatase N-terminal" evidence="1">
    <location>
        <begin position="3"/>
        <end position="63"/>
    </location>
</feature>
<evidence type="ECO:0000313" key="3">
    <source>
        <dbReference type="Proteomes" id="UP001553161"/>
    </source>
</evidence>
<reference evidence="2 3" key="1">
    <citation type="submission" date="2024-07" db="EMBL/GenBank/DDBJ databases">
        <authorList>
            <person name="Kang M."/>
        </authorList>
    </citation>
    <scope>NUCLEOTIDE SEQUENCE [LARGE SCALE GENOMIC DNA]</scope>
    <source>
        <strain evidence="2 3">DFM31</strain>
    </source>
</reference>
<organism evidence="2 3">
    <name type="scientific">Meridianimarinicoccus marinus</name>
    <dbReference type="NCBI Taxonomy" id="3231483"/>
    <lineage>
        <taxon>Bacteria</taxon>
        <taxon>Pseudomonadati</taxon>
        <taxon>Pseudomonadota</taxon>
        <taxon>Alphaproteobacteria</taxon>
        <taxon>Rhodobacterales</taxon>
        <taxon>Paracoccaceae</taxon>
        <taxon>Meridianimarinicoccus</taxon>
    </lineage>
</organism>
<sequence>MKTVFVLFDSLNAEALQPYGSRSIRTPNFARFAQRAVTFDNHYVGSLPCMPARRDMHTGRLFDQALGLRVLSLPIWMR</sequence>
<keyword evidence="3" id="KW-1185">Reference proteome</keyword>
<dbReference type="Proteomes" id="UP001553161">
    <property type="component" value="Unassembled WGS sequence"/>
</dbReference>
<evidence type="ECO:0000313" key="2">
    <source>
        <dbReference type="EMBL" id="MEV8468922.1"/>
    </source>
</evidence>
<name>A0ABV3LBQ7_9RHOB</name>
<dbReference type="InterPro" id="IPR017850">
    <property type="entry name" value="Alkaline_phosphatase_core_sf"/>
</dbReference>
<comment type="caution">
    <text evidence="2">The sequence shown here is derived from an EMBL/GenBank/DDBJ whole genome shotgun (WGS) entry which is preliminary data.</text>
</comment>
<dbReference type="Gene3D" id="3.40.720.10">
    <property type="entry name" value="Alkaline Phosphatase, subunit A"/>
    <property type="match status" value="1"/>
</dbReference>
<dbReference type="EMBL" id="JBFBVU010000052">
    <property type="protein sequence ID" value="MEV8468922.1"/>
    <property type="molecule type" value="Genomic_DNA"/>
</dbReference>
<dbReference type="SUPFAM" id="SSF53649">
    <property type="entry name" value="Alkaline phosphatase-like"/>
    <property type="match status" value="1"/>
</dbReference>
<evidence type="ECO:0000259" key="1">
    <source>
        <dbReference type="Pfam" id="PF00884"/>
    </source>
</evidence>
<protein>
    <submittedName>
        <fullName evidence="2">Sulfatase-like hydrolase/transferase</fullName>
    </submittedName>
</protein>
<dbReference type="RefSeq" id="WP_366194875.1">
    <property type="nucleotide sequence ID" value="NZ_JBFBVU010000052.1"/>
</dbReference>
<dbReference type="InterPro" id="IPR000917">
    <property type="entry name" value="Sulfatase_N"/>
</dbReference>
<dbReference type="Pfam" id="PF00884">
    <property type="entry name" value="Sulfatase"/>
    <property type="match status" value="1"/>
</dbReference>
<gene>
    <name evidence="2" type="ORF">AB0T83_19420</name>
</gene>
<accession>A0ABV3LBQ7</accession>